<proteinExistence type="predicted"/>
<keyword evidence="1" id="KW-0472">Membrane</keyword>
<feature type="transmembrane region" description="Helical" evidence="1">
    <location>
        <begin position="6"/>
        <end position="26"/>
    </location>
</feature>
<sequence length="59" mass="6602">MGFSGSPFFQIIIFVLIAIGAFFLKIYLNQIKETNPKLAYTIIAGILIFSLVCLIIEFS</sequence>
<accession>A0A2T2YB52</accession>
<gene>
    <name evidence="2" type="ORF">AHMF7605_03945</name>
</gene>
<keyword evidence="1" id="KW-0812">Transmembrane</keyword>
<evidence type="ECO:0000313" key="2">
    <source>
        <dbReference type="EMBL" id="PSR52734.1"/>
    </source>
</evidence>
<evidence type="ECO:0000313" key="3">
    <source>
        <dbReference type="Proteomes" id="UP000240357"/>
    </source>
</evidence>
<comment type="caution">
    <text evidence="2">The sequence shown here is derived from an EMBL/GenBank/DDBJ whole genome shotgun (WGS) entry which is preliminary data.</text>
</comment>
<evidence type="ECO:0000256" key="1">
    <source>
        <dbReference type="SAM" id="Phobius"/>
    </source>
</evidence>
<dbReference type="EMBL" id="PYFT01000001">
    <property type="protein sequence ID" value="PSR52734.1"/>
    <property type="molecule type" value="Genomic_DNA"/>
</dbReference>
<name>A0A2T2YB52_9BACT</name>
<protein>
    <submittedName>
        <fullName evidence="2">Uncharacterized protein</fullName>
    </submittedName>
</protein>
<dbReference type="AlphaFoldDB" id="A0A2T2YB52"/>
<keyword evidence="3" id="KW-1185">Reference proteome</keyword>
<reference evidence="2 3" key="1">
    <citation type="submission" date="2018-03" db="EMBL/GenBank/DDBJ databases">
        <title>Adhaeribacter sp. HMF7605 Genome sequencing and assembly.</title>
        <authorList>
            <person name="Kang H."/>
            <person name="Kang J."/>
            <person name="Cha I."/>
            <person name="Kim H."/>
            <person name="Joh K."/>
        </authorList>
    </citation>
    <scope>NUCLEOTIDE SEQUENCE [LARGE SCALE GENOMIC DNA]</scope>
    <source>
        <strain evidence="2 3">HMF7605</strain>
    </source>
</reference>
<keyword evidence="1" id="KW-1133">Transmembrane helix</keyword>
<dbReference type="Proteomes" id="UP000240357">
    <property type="component" value="Unassembled WGS sequence"/>
</dbReference>
<feature type="transmembrane region" description="Helical" evidence="1">
    <location>
        <begin position="38"/>
        <end position="58"/>
    </location>
</feature>
<organism evidence="2 3">
    <name type="scientific">Adhaeribacter arboris</name>
    <dbReference type="NCBI Taxonomy" id="2072846"/>
    <lineage>
        <taxon>Bacteria</taxon>
        <taxon>Pseudomonadati</taxon>
        <taxon>Bacteroidota</taxon>
        <taxon>Cytophagia</taxon>
        <taxon>Cytophagales</taxon>
        <taxon>Hymenobacteraceae</taxon>
        <taxon>Adhaeribacter</taxon>
    </lineage>
</organism>